<keyword evidence="2" id="KW-1185">Reference proteome</keyword>
<name>A0AC61RWD7_9FIRM</name>
<reference evidence="1" key="1">
    <citation type="submission" date="2019-04" db="EMBL/GenBank/DDBJ databases">
        <title>Microbes associate with the intestines of laboratory mice.</title>
        <authorList>
            <person name="Navarre W."/>
            <person name="Wong E."/>
            <person name="Huang K."/>
            <person name="Tropini C."/>
            <person name="Ng K."/>
            <person name="Yu B."/>
        </authorList>
    </citation>
    <scope>NUCLEOTIDE SEQUENCE</scope>
    <source>
        <strain evidence="1">NM01_1-7b</strain>
    </source>
</reference>
<organism evidence="1 2">
    <name type="scientific">Petralouisia muris</name>
    <dbReference type="NCBI Taxonomy" id="3032872"/>
    <lineage>
        <taxon>Bacteria</taxon>
        <taxon>Bacillati</taxon>
        <taxon>Bacillota</taxon>
        <taxon>Clostridia</taxon>
        <taxon>Lachnospirales</taxon>
        <taxon>Lachnospiraceae</taxon>
        <taxon>Petralouisia</taxon>
    </lineage>
</organism>
<keyword evidence="1" id="KW-0378">Hydrolase</keyword>
<accession>A0AC61RWD7</accession>
<keyword evidence="1" id="KW-0645">Protease</keyword>
<dbReference type="EMBL" id="SRYA01000020">
    <property type="protein sequence ID" value="TGY96095.1"/>
    <property type="molecule type" value="Genomic_DNA"/>
</dbReference>
<gene>
    <name evidence="1" type="ORF">E5329_11540</name>
</gene>
<keyword evidence="1" id="KW-0121">Carboxypeptidase</keyword>
<proteinExistence type="predicted"/>
<evidence type="ECO:0000313" key="2">
    <source>
        <dbReference type="Proteomes" id="UP000304953"/>
    </source>
</evidence>
<comment type="caution">
    <text evidence="1">The sequence shown here is derived from an EMBL/GenBank/DDBJ whole genome shotgun (WGS) entry which is preliminary data.</text>
</comment>
<dbReference type="Proteomes" id="UP000304953">
    <property type="component" value="Unassembled WGS sequence"/>
</dbReference>
<sequence length="457" mass="52060">MKKRKKWAGLVLGAVSLFQMNFMTVQAEEYWPEGPQIAGESAIVMEASTGTVLYEKNSHQQSYPASITKIMTSLLAVENSNLDEEVTFSKNAVYQTDGSGISRDVDEVMTMEECLYGLMLASANECGYAIAEHVGKDYDDFIKLMNDKAKELGCKDTHFNNPHGLPDEEHWTSAYDMALISKEALKNDIFRMIVSTKRHTIPSTNKHEEETYLINHHKMLTNYQGDTQYLYDYCIGGKTGYTSVAGSTLATFAEKDGMTLICVVMKEQAPNHYQDTRTLFDYCFENFQLWNVAENEKNYSQNIKENKIFENEESFVGLNKEGCIVLPKAVEFTDAVPEIVEINNSKDVIGNIQYTYAGRSVGGTDIEITGAKVSEYKFRKAEKEEKEEEAQEDKVVVNINVKYIILGVLAVALLIGIGFGIYKFVDNFYLIKYKLECRRQRKMSYKDLKFKKKKDWK</sequence>
<evidence type="ECO:0000313" key="1">
    <source>
        <dbReference type="EMBL" id="TGY96095.1"/>
    </source>
</evidence>
<protein>
    <submittedName>
        <fullName evidence="1">D-alanyl-D-alanine carboxypeptidase</fullName>
    </submittedName>
</protein>